<dbReference type="Proteomes" id="UP000290189">
    <property type="component" value="Unassembled WGS sequence"/>
</dbReference>
<proteinExistence type="predicted"/>
<evidence type="ECO:0000256" key="1">
    <source>
        <dbReference type="SAM" id="MobiDB-lite"/>
    </source>
</evidence>
<evidence type="ECO:0000313" key="3">
    <source>
        <dbReference type="Proteomes" id="UP000290189"/>
    </source>
</evidence>
<sequence>MHLPAPSARPDVGAAGRRHVSTRPPQPQYGLLDARHPGLLTRWTSQVCHLLPSNRDGYNVAQARRCTRPKVGADLPVCASSGAYLPAQCSALHVVTIRNLEAPDRPTCNLLRHQLACLPRVRQRRRRPAARPTDTRRPQRAPAGLLPTRLGDRPAPPRQDATTDQRPTSRRTLPAGNDVNSDVVLYRPIVGLFSLRSAPVDRTRQRTHNDLTASCWTPADVPDSSFFCSSGQVLKHADVKEIESFEATLLGDSFGVPEAKADVIEFAQQFPTIGFDESEMKYQD</sequence>
<geneLocation type="mitochondrion" evidence="2"/>
<feature type="region of interest" description="Disordered" evidence="1">
    <location>
        <begin position="1"/>
        <end position="26"/>
    </location>
</feature>
<gene>
    <name evidence="2" type="ORF">PLBR_LOCUS9163</name>
</gene>
<dbReference type="AlphaFoldDB" id="A0A3P3YP10"/>
<accession>A0A3P3YP10</accession>
<reference evidence="2 3" key="1">
    <citation type="submission" date="2018-03" db="EMBL/GenBank/DDBJ databases">
        <authorList>
            <person name="Fogelqvist J."/>
        </authorList>
    </citation>
    <scope>NUCLEOTIDE SEQUENCE [LARGE SCALE GENOMIC DNA]</scope>
</reference>
<protein>
    <submittedName>
        <fullName evidence="2">Uncharacterized protein</fullName>
    </submittedName>
</protein>
<name>A0A3P3YP10_PLABS</name>
<keyword evidence="2" id="KW-0496">Mitochondrion</keyword>
<dbReference type="EMBL" id="OVEO01000019">
    <property type="protein sequence ID" value="SPR01948.1"/>
    <property type="molecule type" value="Genomic_DNA"/>
</dbReference>
<evidence type="ECO:0000313" key="2">
    <source>
        <dbReference type="EMBL" id="SPR01948.1"/>
    </source>
</evidence>
<feature type="region of interest" description="Disordered" evidence="1">
    <location>
        <begin position="121"/>
        <end position="177"/>
    </location>
</feature>
<organism evidence="2 3">
    <name type="scientific">Plasmodiophora brassicae</name>
    <name type="common">Clubroot disease agent</name>
    <dbReference type="NCBI Taxonomy" id="37360"/>
    <lineage>
        <taxon>Eukaryota</taxon>
        <taxon>Sar</taxon>
        <taxon>Rhizaria</taxon>
        <taxon>Endomyxa</taxon>
        <taxon>Phytomyxea</taxon>
        <taxon>Plasmodiophorida</taxon>
        <taxon>Plasmodiophoridae</taxon>
        <taxon>Plasmodiophora</taxon>
    </lineage>
</organism>